<dbReference type="AlphaFoldDB" id="A0A6V8K360"/>
<evidence type="ECO:0000256" key="8">
    <source>
        <dbReference type="SAM" id="Phobius"/>
    </source>
</evidence>
<reference evidence="9 10" key="2">
    <citation type="submission" date="2020-03" db="EMBL/GenBank/DDBJ databases">
        <authorList>
            <person name="Ichikawa N."/>
            <person name="Kimura A."/>
            <person name="Kitahashi Y."/>
            <person name="Uohara A."/>
        </authorList>
    </citation>
    <scope>NUCLEOTIDE SEQUENCE [LARGE SCALE GENOMIC DNA]</scope>
    <source>
        <strain evidence="9 10">NBRC 108639</strain>
    </source>
</reference>
<evidence type="ECO:0000256" key="7">
    <source>
        <dbReference type="ARBA" id="ARBA00043987"/>
    </source>
</evidence>
<feature type="transmembrane region" description="Helical" evidence="8">
    <location>
        <begin position="147"/>
        <end position="165"/>
    </location>
</feature>
<comment type="caution">
    <text evidence="9">The sequence shown here is derived from an EMBL/GenBank/DDBJ whole genome shotgun (WGS) entry which is preliminary data.</text>
</comment>
<sequence length="467" mass="47410">MLTNCRALGLGGSVLLAVGGLAAGAMPAQVPFGLAILRRHPGWGIVLAYTGLVLLIAAWWRLGHLVRSATGERPTPKQLMVTLAVWSAPLLLAPPLFSRDVYSYLAQGAMVGAGLDVYEHGPAYYGGPVAAEVPAIWQHTPTPYGPLFLLVATGVAAAAGAHLAAGVLGMRLVAVLGVVLLTAALPGLARRCGVDPAAALWLGALNPLVLAHLVAGAHNDAIMVGLLVAGLAAAVARRPAVGAALVALAALVKAPAAVALLFVASIWAEQGPRRDAAGAPGRWRRVRTMLYSAAVAAATTVVVTAVAGTGYGWVRALDTPVSTGNWSPMSVLGRLTGELLGTAHAVPMWRWIGLGAAVLAGAVLWLRRAHLGPVYAVGLGLGAIVLFGPALRPWYLLWGLVPLAAAAPDGRVRKVAAAACAALAVVVLPSGFAFGAEQVAQAIFGCVLAAGLAAAILTPSRVPAVAR</sequence>
<feature type="transmembrane region" description="Helical" evidence="8">
    <location>
        <begin position="289"/>
        <end position="314"/>
    </location>
</feature>
<feature type="transmembrane region" description="Helical" evidence="8">
    <location>
        <begin position="243"/>
        <end position="268"/>
    </location>
</feature>
<proteinExistence type="inferred from homology"/>
<feature type="transmembrane region" description="Helical" evidence="8">
    <location>
        <begin position="172"/>
        <end position="190"/>
    </location>
</feature>
<keyword evidence="4 8" id="KW-0812">Transmembrane</keyword>
<evidence type="ECO:0000256" key="5">
    <source>
        <dbReference type="ARBA" id="ARBA00022989"/>
    </source>
</evidence>
<evidence type="ECO:0000256" key="6">
    <source>
        <dbReference type="ARBA" id="ARBA00023136"/>
    </source>
</evidence>
<evidence type="ECO:0000313" key="9">
    <source>
        <dbReference type="EMBL" id="GFJ76609.1"/>
    </source>
</evidence>
<keyword evidence="10" id="KW-1185">Reference proteome</keyword>
<gene>
    <name evidence="9" type="ORF">Phou_007890</name>
</gene>
<dbReference type="GO" id="GO:0016020">
    <property type="term" value="C:membrane"/>
    <property type="evidence" value="ECO:0007669"/>
    <property type="project" value="UniProtKB-SubCell"/>
</dbReference>
<protein>
    <submittedName>
        <fullName evidence="9">Membrane protein</fullName>
    </submittedName>
</protein>
<dbReference type="Pfam" id="PF26314">
    <property type="entry name" value="MptA_B_family"/>
    <property type="match status" value="1"/>
</dbReference>
<evidence type="ECO:0000256" key="2">
    <source>
        <dbReference type="ARBA" id="ARBA00022676"/>
    </source>
</evidence>
<feature type="transmembrane region" description="Helical" evidence="8">
    <location>
        <begin position="442"/>
        <end position="462"/>
    </location>
</feature>
<accession>A0A6V8K360</accession>
<evidence type="ECO:0000256" key="4">
    <source>
        <dbReference type="ARBA" id="ARBA00022692"/>
    </source>
</evidence>
<comment type="similarity">
    <text evidence="7">Belongs to the MptA/B family.</text>
</comment>
<feature type="transmembrane region" description="Helical" evidence="8">
    <location>
        <begin position="348"/>
        <end position="366"/>
    </location>
</feature>
<keyword evidence="2" id="KW-0328">Glycosyltransferase</keyword>
<dbReference type="GO" id="GO:0016757">
    <property type="term" value="F:glycosyltransferase activity"/>
    <property type="evidence" value="ECO:0007669"/>
    <property type="project" value="UniProtKB-KW"/>
</dbReference>
<organism evidence="9 10">
    <name type="scientific">Phytohabitans houttuyneae</name>
    <dbReference type="NCBI Taxonomy" id="1076126"/>
    <lineage>
        <taxon>Bacteria</taxon>
        <taxon>Bacillati</taxon>
        <taxon>Actinomycetota</taxon>
        <taxon>Actinomycetes</taxon>
        <taxon>Micromonosporales</taxon>
        <taxon>Micromonosporaceae</taxon>
    </lineage>
</organism>
<evidence type="ECO:0000256" key="3">
    <source>
        <dbReference type="ARBA" id="ARBA00022679"/>
    </source>
</evidence>
<evidence type="ECO:0000256" key="1">
    <source>
        <dbReference type="ARBA" id="ARBA00004141"/>
    </source>
</evidence>
<keyword evidence="6 8" id="KW-0472">Membrane</keyword>
<feature type="transmembrane region" description="Helical" evidence="8">
    <location>
        <begin position="43"/>
        <end position="60"/>
    </location>
</feature>
<dbReference type="InterPro" id="IPR049829">
    <property type="entry name" value="MptA/B-like"/>
</dbReference>
<dbReference type="RefSeq" id="WP_173053581.1">
    <property type="nucleotide sequence ID" value="NZ_BAABGO010000012.1"/>
</dbReference>
<name>A0A6V8K360_9ACTN</name>
<reference evidence="9 10" key="1">
    <citation type="submission" date="2020-03" db="EMBL/GenBank/DDBJ databases">
        <title>Whole genome shotgun sequence of Phytohabitans houttuyneae NBRC 108639.</title>
        <authorList>
            <person name="Komaki H."/>
            <person name="Tamura T."/>
        </authorList>
    </citation>
    <scope>NUCLEOTIDE SEQUENCE [LARGE SCALE GENOMIC DNA]</scope>
    <source>
        <strain evidence="9 10">NBRC 108639</strain>
    </source>
</reference>
<dbReference type="Proteomes" id="UP000482800">
    <property type="component" value="Unassembled WGS sequence"/>
</dbReference>
<evidence type="ECO:0000313" key="10">
    <source>
        <dbReference type="Proteomes" id="UP000482800"/>
    </source>
</evidence>
<feature type="transmembrane region" description="Helical" evidence="8">
    <location>
        <begin position="373"/>
        <end position="395"/>
    </location>
</feature>
<feature type="transmembrane region" description="Helical" evidence="8">
    <location>
        <begin position="415"/>
        <end position="435"/>
    </location>
</feature>
<comment type="subcellular location">
    <subcellularLocation>
        <location evidence="1">Membrane</location>
        <topology evidence="1">Multi-pass membrane protein</topology>
    </subcellularLocation>
</comment>
<feature type="transmembrane region" description="Helical" evidence="8">
    <location>
        <begin position="221"/>
        <end position="237"/>
    </location>
</feature>
<keyword evidence="3" id="KW-0808">Transferase</keyword>
<dbReference type="EMBL" id="BLPF01000001">
    <property type="protein sequence ID" value="GFJ76609.1"/>
    <property type="molecule type" value="Genomic_DNA"/>
</dbReference>
<dbReference type="NCBIfam" id="NF038066">
    <property type="entry name" value="MptB"/>
    <property type="match status" value="1"/>
</dbReference>
<keyword evidence="5 8" id="KW-1133">Transmembrane helix</keyword>